<reference evidence="1 2" key="1">
    <citation type="submission" date="2018-06" db="EMBL/GenBank/DDBJ databases">
        <authorList>
            <consortium name="Pathogen Informatics"/>
            <person name="Doyle S."/>
        </authorList>
    </citation>
    <scope>NUCLEOTIDE SEQUENCE [LARGE SCALE GENOMIC DNA]</scope>
    <source>
        <strain evidence="1 2">NCTC11862</strain>
    </source>
</reference>
<evidence type="ECO:0000313" key="2">
    <source>
        <dbReference type="Proteomes" id="UP000254467"/>
    </source>
</evidence>
<dbReference type="Proteomes" id="UP000254467">
    <property type="component" value="Unassembled WGS sequence"/>
</dbReference>
<keyword evidence="2" id="KW-1185">Reference proteome</keyword>
<accession>A0A376CLI3</accession>
<dbReference type="OrthoDB" id="3213529at2"/>
<gene>
    <name evidence="1" type="ORF">NCTC11862_00936</name>
</gene>
<dbReference type="STRING" id="35756.GCA_001044155_00329"/>
<organism evidence="1 2">
    <name type="scientific">Corynebacterium pilosum</name>
    <dbReference type="NCBI Taxonomy" id="35756"/>
    <lineage>
        <taxon>Bacteria</taxon>
        <taxon>Bacillati</taxon>
        <taxon>Actinomycetota</taxon>
        <taxon>Actinomycetes</taxon>
        <taxon>Mycobacteriales</taxon>
        <taxon>Corynebacteriaceae</taxon>
        <taxon>Corynebacterium</taxon>
    </lineage>
</organism>
<protein>
    <submittedName>
        <fullName evidence="1">Domain of Uncharacterized Function (DUF1540)</fullName>
    </submittedName>
</protein>
<dbReference type="RefSeq" id="WP_018582631.1">
    <property type="nucleotide sequence ID" value="NZ_LDYD01000019.1"/>
</dbReference>
<dbReference type="EMBL" id="UFXQ01000001">
    <property type="protein sequence ID" value="STC69155.1"/>
    <property type="molecule type" value="Genomic_DNA"/>
</dbReference>
<evidence type="ECO:0000313" key="1">
    <source>
        <dbReference type="EMBL" id="STC69155.1"/>
    </source>
</evidence>
<sequence>MTTAIASCSTTTCAFNNEGCTALGITVAGDSTATCATFTTIDVRAGRPADGAVGACHRLECTHNKDLLCTNSTITITGENAECGAYEVA</sequence>
<proteinExistence type="predicted"/>
<name>A0A376CLI3_9CORY</name>
<dbReference type="AlphaFoldDB" id="A0A376CLI3"/>